<dbReference type="PANTHER" id="PTHR40763:SF4">
    <property type="entry name" value="DUF1707 DOMAIN-CONTAINING PROTEIN"/>
    <property type="match status" value="1"/>
</dbReference>
<dbReference type="Proteomes" id="UP001501231">
    <property type="component" value="Unassembled WGS sequence"/>
</dbReference>
<proteinExistence type="predicted"/>
<evidence type="ECO:0000259" key="1">
    <source>
        <dbReference type="Pfam" id="PF08044"/>
    </source>
</evidence>
<name>A0ABP5W7Q5_9ACTN</name>
<dbReference type="PANTHER" id="PTHR40763">
    <property type="entry name" value="MEMBRANE PROTEIN-RELATED"/>
    <property type="match status" value="1"/>
</dbReference>
<dbReference type="RefSeq" id="WP_344589815.1">
    <property type="nucleotide sequence ID" value="NZ_BAAARW010000012.1"/>
</dbReference>
<reference evidence="3" key="1">
    <citation type="journal article" date="2019" name="Int. J. Syst. Evol. Microbiol.">
        <title>The Global Catalogue of Microorganisms (GCM) 10K type strain sequencing project: providing services to taxonomists for standard genome sequencing and annotation.</title>
        <authorList>
            <consortium name="The Broad Institute Genomics Platform"/>
            <consortium name="The Broad Institute Genome Sequencing Center for Infectious Disease"/>
            <person name="Wu L."/>
            <person name="Ma J."/>
        </authorList>
    </citation>
    <scope>NUCLEOTIDE SEQUENCE [LARGE SCALE GENOMIC DNA]</scope>
    <source>
        <strain evidence="3">JCM 3325</strain>
    </source>
</reference>
<comment type="caution">
    <text evidence="2">The sequence shown here is derived from an EMBL/GenBank/DDBJ whole genome shotgun (WGS) entry which is preliminary data.</text>
</comment>
<sequence length="190" mass="21034">MTNAERTEPAPRASDQDRDEVLVRLHTAYAEGRLDEGELDERIDLVLAARTHDELDRLAADLPAMRVPEWRPEAATPRRSGGRFQMAYKSRIRRSGRWRLPERFTVAAYKGDCVLDLREAEPAGPVITLRVLAYKSNVQVIVAPGVRVEVGGLGISTEIRSAPDPAAPVVHVQGLAYKGAIEAIDHLRLP</sequence>
<keyword evidence="3" id="KW-1185">Reference proteome</keyword>
<feature type="domain" description="DUF1707" evidence="1">
    <location>
        <begin position="12"/>
        <end position="63"/>
    </location>
</feature>
<dbReference type="Pfam" id="PF08044">
    <property type="entry name" value="DUF1707"/>
    <property type="match status" value="1"/>
</dbReference>
<dbReference type="EMBL" id="BAAARW010000012">
    <property type="protein sequence ID" value="GAA2419150.1"/>
    <property type="molecule type" value="Genomic_DNA"/>
</dbReference>
<evidence type="ECO:0000313" key="3">
    <source>
        <dbReference type="Proteomes" id="UP001501231"/>
    </source>
</evidence>
<evidence type="ECO:0000313" key="2">
    <source>
        <dbReference type="EMBL" id="GAA2419150.1"/>
    </source>
</evidence>
<gene>
    <name evidence="2" type="ORF">GCM10010191_32670</name>
</gene>
<accession>A0ABP5W7Q5</accession>
<dbReference type="InterPro" id="IPR012551">
    <property type="entry name" value="DUF1707_SHOCT-like"/>
</dbReference>
<protein>
    <recommendedName>
        <fullName evidence="1">DUF1707 domain-containing protein</fullName>
    </recommendedName>
</protein>
<organism evidence="2 3">
    <name type="scientific">Actinomadura vinacea</name>
    <dbReference type="NCBI Taxonomy" id="115336"/>
    <lineage>
        <taxon>Bacteria</taxon>
        <taxon>Bacillati</taxon>
        <taxon>Actinomycetota</taxon>
        <taxon>Actinomycetes</taxon>
        <taxon>Streptosporangiales</taxon>
        <taxon>Thermomonosporaceae</taxon>
        <taxon>Actinomadura</taxon>
    </lineage>
</organism>